<dbReference type="EMBL" id="MIJE01000022">
    <property type="protein sequence ID" value="OEF97122.1"/>
    <property type="molecule type" value="Genomic_DNA"/>
</dbReference>
<name>A0A1E5G3G2_9FIRM</name>
<keyword evidence="1" id="KW-0472">Membrane</keyword>
<keyword evidence="3" id="KW-1185">Reference proteome</keyword>
<keyword evidence="1" id="KW-1133">Transmembrane helix</keyword>
<gene>
    <name evidence="2" type="ORF">BHF68_05870</name>
</gene>
<feature type="transmembrane region" description="Helical" evidence="1">
    <location>
        <begin position="241"/>
        <end position="260"/>
    </location>
</feature>
<comment type="caution">
    <text evidence="2">The sequence shown here is derived from an EMBL/GenBank/DDBJ whole genome shotgun (WGS) entry which is preliminary data.</text>
</comment>
<evidence type="ECO:0000313" key="3">
    <source>
        <dbReference type="Proteomes" id="UP000094296"/>
    </source>
</evidence>
<dbReference type="Proteomes" id="UP000094296">
    <property type="component" value="Unassembled WGS sequence"/>
</dbReference>
<dbReference type="AlphaFoldDB" id="A0A1E5G3G2"/>
<keyword evidence="1" id="KW-0812">Transmembrane</keyword>
<organism evidence="2 3">
    <name type="scientific">Desulfuribacillus alkaliarsenatis</name>
    <dbReference type="NCBI Taxonomy" id="766136"/>
    <lineage>
        <taxon>Bacteria</taxon>
        <taxon>Bacillati</taxon>
        <taxon>Bacillota</taxon>
        <taxon>Desulfuribacillia</taxon>
        <taxon>Desulfuribacillales</taxon>
        <taxon>Desulfuribacillaceae</taxon>
        <taxon>Desulfuribacillus</taxon>
    </lineage>
</organism>
<reference evidence="2 3" key="1">
    <citation type="submission" date="2016-09" db="EMBL/GenBank/DDBJ databases">
        <title>Draft genome sequence for the type strain of Desulfuribacillus alkaliarsenatis AHT28, an obligately anaerobic, sulfidogenic bacterium isolated from Russian soda lake sediments.</title>
        <authorList>
            <person name="Abin C.A."/>
            <person name="Hollibaugh J.T."/>
        </authorList>
    </citation>
    <scope>NUCLEOTIDE SEQUENCE [LARGE SCALE GENOMIC DNA]</scope>
    <source>
        <strain evidence="2 3">AHT28</strain>
    </source>
</reference>
<sequence length="309" mass="35492">MLLQSNQRVYSIYQTLRSYKDLQVYLANEASVSNQATQKQYLINEFRNPELIRNCIEDMLSLQKDATVAEFVDVFTSGACLYTVFTYSQPYLLKDYVARHRLSFGNRVNLLKNILFKLSTYSQAPLPVLIHLVDTDNIHVHPDETIYFSFAFHPEQLQSSSTINTLYLKIANLVLLLFPKETDSRSNKQLQMVLKKCERAVYQSIPEIVKDVERIDTSTFTEKLKNWFQERKSQVQLLKNISLVALLLFFSFILYTRFIVPDNTTPVQAPVPVQQVGELPVSNGSPEQETEALEEQATEPALIHVDVGN</sequence>
<evidence type="ECO:0000313" key="2">
    <source>
        <dbReference type="EMBL" id="OEF97122.1"/>
    </source>
</evidence>
<dbReference type="STRING" id="766136.BHF68_05870"/>
<dbReference type="OrthoDB" id="9835009at2"/>
<dbReference type="RefSeq" id="WP_069643168.1">
    <property type="nucleotide sequence ID" value="NZ_MIJE01000022.1"/>
</dbReference>
<accession>A0A1E5G3G2</accession>
<evidence type="ECO:0000256" key="1">
    <source>
        <dbReference type="SAM" id="Phobius"/>
    </source>
</evidence>
<proteinExistence type="predicted"/>
<protein>
    <submittedName>
        <fullName evidence="2">Uncharacterized protein</fullName>
    </submittedName>
</protein>